<accession>A0A3M7TV97</accession>
<name>A0A3M7TV97_9BACI</name>
<dbReference type="OrthoDB" id="2407789at2"/>
<organism evidence="1 2">
    <name type="scientific">Alteribacter keqinensis</name>
    <dbReference type="NCBI Taxonomy" id="2483800"/>
    <lineage>
        <taxon>Bacteria</taxon>
        <taxon>Bacillati</taxon>
        <taxon>Bacillota</taxon>
        <taxon>Bacilli</taxon>
        <taxon>Bacillales</taxon>
        <taxon>Bacillaceae</taxon>
        <taxon>Alteribacter</taxon>
    </lineage>
</organism>
<dbReference type="Gene3D" id="2.30.30.430">
    <property type="entry name" value="Kinase associated protein B domain"/>
    <property type="match status" value="1"/>
</dbReference>
<evidence type="ECO:0000313" key="1">
    <source>
        <dbReference type="EMBL" id="RNA69373.1"/>
    </source>
</evidence>
<dbReference type="SMART" id="SM01298">
    <property type="entry name" value="KapB"/>
    <property type="match status" value="1"/>
</dbReference>
<dbReference type="InterPro" id="IPR014916">
    <property type="entry name" value="KapB"/>
</dbReference>
<dbReference type="GO" id="GO:0016301">
    <property type="term" value="F:kinase activity"/>
    <property type="evidence" value="ECO:0007669"/>
    <property type="project" value="UniProtKB-KW"/>
</dbReference>
<dbReference type="AlphaFoldDB" id="A0A3M7TV97"/>
<gene>
    <name evidence="1" type="ORF">EBO34_05385</name>
</gene>
<proteinExistence type="predicted"/>
<evidence type="ECO:0000313" key="2">
    <source>
        <dbReference type="Proteomes" id="UP000278746"/>
    </source>
</evidence>
<keyword evidence="1" id="KW-0808">Transferase</keyword>
<dbReference type="RefSeq" id="WP_122896893.1">
    <property type="nucleotide sequence ID" value="NZ_RHIB01000001.1"/>
</dbReference>
<keyword evidence="1" id="KW-0418">Kinase</keyword>
<dbReference type="EMBL" id="RHIB01000001">
    <property type="protein sequence ID" value="RNA69373.1"/>
    <property type="molecule type" value="Genomic_DNA"/>
</dbReference>
<dbReference type="InterPro" id="IPR038080">
    <property type="entry name" value="KapB_sf"/>
</dbReference>
<keyword evidence="2" id="KW-1185">Reference proteome</keyword>
<protein>
    <submittedName>
        <fullName evidence="1">Kinase</fullName>
    </submittedName>
</protein>
<sequence>MNETYQVGETVTGLYKTGKYIGEITEIKQDRYVLKIKAVLKHPKQGDLHNPNQVNVPFFHERRALGEREKTNVPKAYVKPYEGEVPPYRDSLKKALHEEMSHLEDESTEWSQKALENLKRLEKDYFGS</sequence>
<comment type="caution">
    <text evidence="1">The sequence shown here is derived from an EMBL/GenBank/DDBJ whole genome shotgun (WGS) entry which is preliminary data.</text>
</comment>
<reference evidence="1 2" key="1">
    <citation type="submission" date="2018-10" db="EMBL/GenBank/DDBJ databases">
        <title>Bacillus Keqinensis sp. nov., a moderately halophilic bacterium isolated from a saline-alkaline lake.</title>
        <authorList>
            <person name="Wang H."/>
        </authorList>
    </citation>
    <scope>NUCLEOTIDE SEQUENCE [LARGE SCALE GENOMIC DNA]</scope>
    <source>
        <strain evidence="1 2">KQ-3</strain>
    </source>
</reference>
<dbReference type="Pfam" id="PF08810">
    <property type="entry name" value="KapB"/>
    <property type="match status" value="1"/>
</dbReference>
<dbReference type="SUPFAM" id="SSF141251">
    <property type="entry name" value="Kinase-associated protein B-like"/>
    <property type="match status" value="1"/>
</dbReference>
<dbReference type="Proteomes" id="UP000278746">
    <property type="component" value="Unassembled WGS sequence"/>
</dbReference>